<comment type="similarity">
    <text evidence="1">Belongs to the PPR family. P subfamily.</text>
</comment>
<dbReference type="Pfam" id="PF01535">
    <property type="entry name" value="PPR"/>
    <property type="match status" value="4"/>
</dbReference>
<sequence>MKLFHILTYTQSFYQKIQKQFFSKTSTRTLYSKKGSKSDSLYKRISPLGDPNVSVEPVLQQWIREGNTVNKTQLQSIINELRVYKRFRHALEVSHWMTDKRHFRTSHFDAAVRLKLIFKVYGLELAEKFFNEIPENLKTFEVYLALLTCYANAKSVDKAEAIMQKARDLGYASKPLWYNLMMNLHYQLGNWEKLDDLMNEMEAKGIDHDHFTLAVRLSAYAAASDPDGIDKTLRIFESDPHIFLDWKTYLIAAEGYLRLGLVDKALAILQKLEGQLAITKNKNILFFFLLKLYGETGKKDELYRIWNLYKQSGKVINKVYISMMRSLMKFDDIEGVEKIFKEWGLSGLSYDFRISNFLIDAYCRNGLLTKAEALINSGLSKGGDPLVITWCHLAAGYLKENQVPKAVEALRKAIAISFAESKPSKDSLTACLEYLDSSKYLEKVEEFTRLLRIENISSGTVFEKLSCFIKDGTLQPLPQDKRNCEFVTEDE</sequence>
<evidence type="ECO:0000313" key="5">
    <source>
        <dbReference type="Proteomes" id="UP001604277"/>
    </source>
</evidence>
<evidence type="ECO:0000313" key="4">
    <source>
        <dbReference type="EMBL" id="KAL2495016.1"/>
    </source>
</evidence>
<accession>A0ABD1S3G8</accession>
<dbReference type="PANTHER" id="PTHR45717:SF57">
    <property type="entry name" value="PENTACOTRIPEPTIDE-REPEAT REGION OF PRORP DOMAIN-CONTAINING PROTEIN"/>
    <property type="match status" value="1"/>
</dbReference>
<evidence type="ECO:0000256" key="2">
    <source>
        <dbReference type="ARBA" id="ARBA00022737"/>
    </source>
</evidence>
<protein>
    <submittedName>
        <fullName evidence="4">Pentatricopeptide repeat-containing protein</fullName>
    </submittedName>
</protein>
<keyword evidence="2" id="KW-0677">Repeat</keyword>
<gene>
    <name evidence="4" type="ORF">Fot_38773</name>
</gene>
<dbReference type="EMBL" id="JBFOLJ010000011">
    <property type="protein sequence ID" value="KAL2495016.1"/>
    <property type="molecule type" value="Genomic_DNA"/>
</dbReference>
<reference evidence="5" key="1">
    <citation type="submission" date="2024-07" db="EMBL/GenBank/DDBJ databases">
        <title>Two chromosome-level genome assemblies of Korean endemic species Abeliophyllum distichum and Forsythia ovata (Oleaceae).</title>
        <authorList>
            <person name="Jang H."/>
        </authorList>
    </citation>
    <scope>NUCLEOTIDE SEQUENCE [LARGE SCALE GENOMIC DNA]</scope>
</reference>
<dbReference type="GO" id="GO:0003729">
    <property type="term" value="F:mRNA binding"/>
    <property type="evidence" value="ECO:0007669"/>
    <property type="project" value="UniProtKB-ARBA"/>
</dbReference>
<dbReference type="PROSITE" id="PS51375">
    <property type="entry name" value="PPR"/>
    <property type="match status" value="1"/>
</dbReference>
<dbReference type="NCBIfam" id="TIGR00756">
    <property type="entry name" value="PPR"/>
    <property type="match status" value="1"/>
</dbReference>
<keyword evidence="5" id="KW-1185">Reference proteome</keyword>
<feature type="repeat" description="PPR" evidence="3">
    <location>
        <begin position="351"/>
        <end position="385"/>
    </location>
</feature>
<comment type="caution">
    <text evidence="4">The sequence shown here is derived from an EMBL/GenBank/DDBJ whole genome shotgun (WGS) entry which is preliminary data.</text>
</comment>
<dbReference type="SUPFAM" id="SSF48452">
    <property type="entry name" value="TPR-like"/>
    <property type="match status" value="1"/>
</dbReference>
<dbReference type="AlphaFoldDB" id="A0ABD1S3G8"/>
<dbReference type="Gene3D" id="1.25.40.10">
    <property type="entry name" value="Tetratricopeptide repeat domain"/>
    <property type="match status" value="2"/>
</dbReference>
<dbReference type="Proteomes" id="UP001604277">
    <property type="component" value="Unassembled WGS sequence"/>
</dbReference>
<dbReference type="InterPro" id="IPR011990">
    <property type="entry name" value="TPR-like_helical_dom_sf"/>
</dbReference>
<proteinExistence type="inferred from homology"/>
<dbReference type="PANTHER" id="PTHR45717">
    <property type="entry name" value="OS12G0527900 PROTEIN"/>
    <property type="match status" value="1"/>
</dbReference>
<name>A0ABD1S3G8_9LAMI</name>
<dbReference type="InterPro" id="IPR002885">
    <property type="entry name" value="PPR_rpt"/>
</dbReference>
<organism evidence="4 5">
    <name type="scientific">Forsythia ovata</name>
    <dbReference type="NCBI Taxonomy" id="205694"/>
    <lineage>
        <taxon>Eukaryota</taxon>
        <taxon>Viridiplantae</taxon>
        <taxon>Streptophyta</taxon>
        <taxon>Embryophyta</taxon>
        <taxon>Tracheophyta</taxon>
        <taxon>Spermatophyta</taxon>
        <taxon>Magnoliopsida</taxon>
        <taxon>eudicotyledons</taxon>
        <taxon>Gunneridae</taxon>
        <taxon>Pentapetalae</taxon>
        <taxon>asterids</taxon>
        <taxon>lamiids</taxon>
        <taxon>Lamiales</taxon>
        <taxon>Oleaceae</taxon>
        <taxon>Forsythieae</taxon>
        <taxon>Forsythia</taxon>
    </lineage>
</organism>
<evidence type="ECO:0000256" key="3">
    <source>
        <dbReference type="PROSITE-ProRule" id="PRU00708"/>
    </source>
</evidence>
<evidence type="ECO:0000256" key="1">
    <source>
        <dbReference type="ARBA" id="ARBA00007626"/>
    </source>
</evidence>